<sequence length="283" mass="31836">MEKNVEHLTPLMSISCYWFLNCSWVRLGRRHQVGLLDGGISVERQSCSPRSGHDNGSWNIGTLTGKSIELAKIPQKSKISISCIQETRWVGFRAWDVDGYKLCYSGCVRGKNGVGILVDGELRDLVVEVRRVNDRLMAIKLVVGGFMLNVISAYTPQVRLGEEVKRHELDKVVHGILFNEKLFIGGDFNGHIQLSLEGYDDVHGAFSFGVRNGGGSSLLDFAKAFDFVIANSGFQKKEEHLVTFQSMVSRTRIDYLLHRRYDRGLCTDFKVIPGENISTQHRL</sequence>
<dbReference type="SUPFAM" id="SSF56219">
    <property type="entry name" value="DNase I-like"/>
    <property type="match status" value="1"/>
</dbReference>
<dbReference type="AlphaFoldDB" id="A0A1S3YF06"/>
<accession>A0A1S3YF06</accession>
<dbReference type="PaxDb" id="4097-A0A1S3YF06"/>
<dbReference type="PANTHER" id="PTHR23227">
    <property type="entry name" value="BUCENTAUR RELATED"/>
    <property type="match status" value="1"/>
</dbReference>
<reference evidence="1" key="1">
    <citation type="submission" date="2025-08" db="UniProtKB">
        <authorList>
            <consortium name="RefSeq"/>
        </authorList>
    </citation>
    <scope>IDENTIFICATION</scope>
</reference>
<dbReference type="KEGG" id="nta:107775377"/>
<evidence type="ECO:0000313" key="1">
    <source>
        <dbReference type="RefSeq" id="XP_016450587.1"/>
    </source>
</evidence>
<gene>
    <name evidence="1" type="primary">LOC107775377</name>
</gene>
<proteinExistence type="predicted"/>
<dbReference type="Gene3D" id="3.60.10.10">
    <property type="entry name" value="Endonuclease/exonuclease/phosphatase"/>
    <property type="match status" value="1"/>
</dbReference>
<dbReference type="STRING" id="4097.A0A1S3YF06"/>
<dbReference type="InterPro" id="IPR027124">
    <property type="entry name" value="Swc5/CFDP1/2"/>
</dbReference>
<dbReference type="RefSeq" id="XP_016450587.1">
    <property type="nucleotide sequence ID" value="XM_016595101.1"/>
</dbReference>
<name>A0A1S3YF06_TOBAC</name>
<protein>
    <submittedName>
        <fullName evidence="1">Craniofacial development protein 2-like</fullName>
    </submittedName>
</protein>
<dbReference type="OrthoDB" id="418748at2759"/>
<dbReference type="InterPro" id="IPR036691">
    <property type="entry name" value="Endo/exonu/phosph_ase_sf"/>
</dbReference>
<dbReference type="PANTHER" id="PTHR23227:SF67">
    <property type="entry name" value="CRANIOFACIAL DEVELOPMENT PROTEIN 2-LIKE"/>
    <property type="match status" value="1"/>
</dbReference>
<organism evidence="1">
    <name type="scientific">Nicotiana tabacum</name>
    <name type="common">Common tobacco</name>
    <dbReference type="NCBI Taxonomy" id="4097"/>
    <lineage>
        <taxon>Eukaryota</taxon>
        <taxon>Viridiplantae</taxon>
        <taxon>Streptophyta</taxon>
        <taxon>Embryophyta</taxon>
        <taxon>Tracheophyta</taxon>
        <taxon>Spermatophyta</taxon>
        <taxon>Magnoliopsida</taxon>
        <taxon>eudicotyledons</taxon>
        <taxon>Gunneridae</taxon>
        <taxon>Pentapetalae</taxon>
        <taxon>asterids</taxon>
        <taxon>lamiids</taxon>
        <taxon>Solanales</taxon>
        <taxon>Solanaceae</taxon>
        <taxon>Nicotianoideae</taxon>
        <taxon>Nicotianeae</taxon>
        <taxon>Nicotiana</taxon>
    </lineage>
</organism>